<comment type="caution">
    <text evidence="2">The sequence shown here is derived from an EMBL/GenBank/DDBJ whole genome shotgun (WGS) entry which is preliminary data.</text>
</comment>
<keyword evidence="3" id="KW-1185">Reference proteome</keyword>
<dbReference type="EMBL" id="JABEYC010000713">
    <property type="protein sequence ID" value="KAF4974750.1"/>
    <property type="molecule type" value="Genomic_DNA"/>
</dbReference>
<accession>A0A8H4XHW9</accession>
<evidence type="ECO:0000313" key="2">
    <source>
        <dbReference type="EMBL" id="KAF4974750.1"/>
    </source>
</evidence>
<protein>
    <submittedName>
        <fullName evidence="2">Uncharacterized protein</fullName>
    </submittedName>
</protein>
<feature type="region of interest" description="Disordered" evidence="1">
    <location>
        <begin position="94"/>
        <end position="114"/>
    </location>
</feature>
<reference evidence="2" key="1">
    <citation type="journal article" date="2020" name="BMC Genomics">
        <title>Correction to: Identification and distribution of gene clusters required for synthesis of sphingolipid metabolism inhibitors in diverse species of the filamentous fungus Fusarium.</title>
        <authorList>
            <person name="Kim H.S."/>
            <person name="Lohmar J.M."/>
            <person name="Busman M."/>
            <person name="Brown D.W."/>
            <person name="Naumann T.A."/>
            <person name="Divon H.H."/>
            <person name="Lysoe E."/>
            <person name="Uhlig S."/>
            <person name="Proctor R.H."/>
        </authorList>
    </citation>
    <scope>NUCLEOTIDE SEQUENCE</scope>
    <source>
        <strain evidence="2">NRRL 22465</strain>
    </source>
</reference>
<reference evidence="2" key="2">
    <citation type="submission" date="2020-05" db="EMBL/GenBank/DDBJ databases">
        <authorList>
            <person name="Kim H.-S."/>
            <person name="Proctor R.H."/>
            <person name="Brown D.W."/>
        </authorList>
    </citation>
    <scope>NUCLEOTIDE SEQUENCE</scope>
    <source>
        <strain evidence="2">NRRL 22465</strain>
    </source>
</reference>
<dbReference type="AlphaFoldDB" id="A0A8H4XHW9"/>
<evidence type="ECO:0000256" key="1">
    <source>
        <dbReference type="SAM" id="MobiDB-lite"/>
    </source>
</evidence>
<gene>
    <name evidence="2" type="ORF">FZEAL_8384</name>
</gene>
<name>A0A8H4XHW9_9HYPO</name>
<feature type="compositionally biased region" description="Polar residues" evidence="1">
    <location>
        <begin position="102"/>
        <end position="114"/>
    </location>
</feature>
<sequence>MFVVLLRICLIEAAHWLSRPTTRTTFGEEIALLLGHARSPAYEDESTLATPGLSVVRPFVRNPTYVSWGTNMADAQAHAVGHYQADMYDGSIPRIHTPLPSNPSSQLQGPNLSR</sequence>
<evidence type="ECO:0000313" key="3">
    <source>
        <dbReference type="Proteomes" id="UP000635477"/>
    </source>
</evidence>
<proteinExistence type="predicted"/>
<dbReference type="Proteomes" id="UP000635477">
    <property type="component" value="Unassembled WGS sequence"/>
</dbReference>
<organism evidence="2 3">
    <name type="scientific">Fusarium zealandicum</name>
    <dbReference type="NCBI Taxonomy" id="1053134"/>
    <lineage>
        <taxon>Eukaryota</taxon>
        <taxon>Fungi</taxon>
        <taxon>Dikarya</taxon>
        <taxon>Ascomycota</taxon>
        <taxon>Pezizomycotina</taxon>
        <taxon>Sordariomycetes</taxon>
        <taxon>Hypocreomycetidae</taxon>
        <taxon>Hypocreales</taxon>
        <taxon>Nectriaceae</taxon>
        <taxon>Fusarium</taxon>
        <taxon>Fusarium staphyleae species complex</taxon>
    </lineage>
</organism>